<evidence type="ECO:0000259" key="2">
    <source>
        <dbReference type="SMART" id="SM00849"/>
    </source>
</evidence>
<reference evidence="4" key="1">
    <citation type="submission" date="2016-10" db="EMBL/GenBank/DDBJ databases">
        <authorList>
            <person name="Varghese N."/>
            <person name="Submissions S."/>
        </authorList>
    </citation>
    <scope>NUCLEOTIDE SEQUENCE [LARGE SCALE GENOMIC DNA]</scope>
    <source>
        <strain evidence="4">DSM 13327</strain>
    </source>
</reference>
<proteinExistence type="predicted"/>
<sequence length="252" mass="28027">MEIQLIRHATLLITINDRLLLVDPMLSPAETMPPIVNSTNERRNPLVPIMNPQNFLQKIDAVLLTHTHRDHFDDTTAQLVPKGKLIFCQPEDEIKLQAEGFSKIIPVHEEYQWGEITLIRTGGQHGTGDIGVRMSPVSGYILQVKGEPILYIAGDTIYCAEVERTIRNYHPHITIVNAGAAQFSTGDPITMTAQDISALCKYERNTTVVAVHMEAINHCLLSREQLKLHVAAEGLAERVLIPADGEVVVFTV</sequence>
<dbReference type="Proteomes" id="UP000199520">
    <property type="component" value="Unassembled WGS sequence"/>
</dbReference>
<name>A0A1I4NPM8_9FIRM</name>
<dbReference type="PANTHER" id="PTHR43546">
    <property type="entry name" value="UPF0173 METAL-DEPENDENT HYDROLASE MJ1163-RELATED"/>
    <property type="match status" value="1"/>
</dbReference>
<dbReference type="InterPro" id="IPR050114">
    <property type="entry name" value="UPF0173_UPF0282_UlaG_hydrolase"/>
</dbReference>
<organism evidence="3 4">
    <name type="scientific">Pelosinus propionicus DSM 13327</name>
    <dbReference type="NCBI Taxonomy" id="1123291"/>
    <lineage>
        <taxon>Bacteria</taxon>
        <taxon>Bacillati</taxon>
        <taxon>Bacillota</taxon>
        <taxon>Negativicutes</taxon>
        <taxon>Selenomonadales</taxon>
        <taxon>Sporomusaceae</taxon>
        <taxon>Pelosinus</taxon>
    </lineage>
</organism>
<dbReference type="Gene3D" id="3.60.15.10">
    <property type="entry name" value="Ribonuclease Z/Hydroxyacylglutathione hydrolase-like"/>
    <property type="match status" value="1"/>
</dbReference>
<dbReference type="GO" id="GO:0016787">
    <property type="term" value="F:hydrolase activity"/>
    <property type="evidence" value="ECO:0007669"/>
    <property type="project" value="UniProtKB-KW"/>
</dbReference>
<feature type="domain" description="Metallo-beta-lactamase" evidence="2">
    <location>
        <begin position="7"/>
        <end position="212"/>
    </location>
</feature>
<dbReference type="SUPFAM" id="SSF56281">
    <property type="entry name" value="Metallo-hydrolase/oxidoreductase"/>
    <property type="match status" value="1"/>
</dbReference>
<protein>
    <submittedName>
        <fullName evidence="3">L-ascorbate metabolism protein UlaG, beta-lactamase superfamily</fullName>
    </submittedName>
</protein>
<evidence type="ECO:0000256" key="1">
    <source>
        <dbReference type="ARBA" id="ARBA00022801"/>
    </source>
</evidence>
<keyword evidence="4" id="KW-1185">Reference proteome</keyword>
<dbReference type="PANTHER" id="PTHR43546:SF9">
    <property type="entry name" value="L-ASCORBATE-6-PHOSPHATE LACTONASE ULAG-RELATED"/>
    <property type="match status" value="1"/>
</dbReference>
<accession>A0A1I4NPM8</accession>
<dbReference type="InterPro" id="IPR036866">
    <property type="entry name" value="RibonucZ/Hydroxyglut_hydro"/>
</dbReference>
<dbReference type="RefSeq" id="WP_090942152.1">
    <property type="nucleotide sequence ID" value="NZ_FOTS01000050.1"/>
</dbReference>
<dbReference type="EMBL" id="FOTS01000050">
    <property type="protein sequence ID" value="SFM17315.1"/>
    <property type="molecule type" value="Genomic_DNA"/>
</dbReference>
<dbReference type="Pfam" id="PF12706">
    <property type="entry name" value="Lactamase_B_2"/>
    <property type="match status" value="1"/>
</dbReference>
<evidence type="ECO:0000313" key="4">
    <source>
        <dbReference type="Proteomes" id="UP000199520"/>
    </source>
</evidence>
<dbReference type="AlphaFoldDB" id="A0A1I4NPM8"/>
<dbReference type="OrthoDB" id="9805728at2"/>
<dbReference type="STRING" id="1123291.SAMN04490355_105012"/>
<gene>
    <name evidence="3" type="ORF">SAMN04490355_105012</name>
</gene>
<keyword evidence="1" id="KW-0378">Hydrolase</keyword>
<evidence type="ECO:0000313" key="3">
    <source>
        <dbReference type="EMBL" id="SFM17315.1"/>
    </source>
</evidence>
<dbReference type="InterPro" id="IPR001279">
    <property type="entry name" value="Metallo-B-lactamas"/>
</dbReference>
<dbReference type="SMART" id="SM00849">
    <property type="entry name" value="Lactamase_B"/>
    <property type="match status" value="1"/>
</dbReference>